<organism evidence="1 2">
    <name type="scientific">Elysia crispata</name>
    <name type="common">lettuce slug</name>
    <dbReference type="NCBI Taxonomy" id="231223"/>
    <lineage>
        <taxon>Eukaryota</taxon>
        <taxon>Metazoa</taxon>
        <taxon>Spiralia</taxon>
        <taxon>Lophotrochozoa</taxon>
        <taxon>Mollusca</taxon>
        <taxon>Gastropoda</taxon>
        <taxon>Heterobranchia</taxon>
        <taxon>Euthyneura</taxon>
        <taxon>Panpulmonata</taxon>
        <taxon>Sacoglossa</taxon>
        <taxon>Placobranchoidea</taxon>
        <taxon>Plakobranchidae</taxon>
        <taxon>Elysia</taxon>
    </lineage>
</organism>
<sequence>AAQKYDCTKSLKSRREAKGLVQTSNLYGPHGPATTTQPGLADLIFRKVIEGERQLACHFCA</sequence>
<comment type="caution">
    <text evidence="1">The sequence shown here is derived from an EMBL/GenBank/DDBJ whole genome shotgun (WGS) entry which is preliminary data.</text>
</comment>
<dbReference type="EMBL" id="JAWDGP010007250">
    <property type="protein sequence ID" value="KAK3727203.1"/>
    <property type="molecule type" value="Genomic_DNA"/>
</dbReference>
<evidence type="ECO:0000313" key="1">
    <source>
        <dbReference type="EMBL" id="KAK3727203.1"/>
    </source>
</evidence>
<name>A0AAE0XZ58_9GAST</name>
<proteinExistence type="predicted"/>
<evidence type="ECO:0000313" key="2">
    <source>
        <dbReference type="Proteomes" id="UP001283361"/>
    </source>
</evidence>
<feature type="non-terminal residue" evidence="1">
    <location>
        <position position="1"/>
    </location>
</feature>
<protein>
    <submittedName>
        <fullName evidence="1">Uncharacterized protein</fullName>
    </submittedName>
</protein>
<gene>
    <name evidence="1" type="ORF">RRG08_032947</name>
</gene>
<dbReference type="AlphaFoldDB" id="A0AAE0XZ58"/>
<dbReference type="Proteomes" id="UP001283361">
    <property type="component" value="Unassembled WGS sequence"/>
</dbReference>
<keyword evidence="2" id="KW-1185">Reference proteome</keyword>
<reference evidence="1" key="1">
    <citation type="journal article" date="2023" name="G3 (Bethesda)">
        <title>A reference genome for the long-term kleptoplast-retaining sea slug Elysia crispata morphotype clarki.</title>
        <authorList>
            <person name="Eastman K.E."/>
            <person name="Pendleton A.L."/>
            <person name="Shaikh M.A."/>
            <person name="Suttiyut T."/>
            <person name="Ogas R."/>
            <person name="Tomko P."/>
            <person name="Gavelis G."/>
            <person name="Widhalm J.R."/>
            <person name="Wisecaver J.H."/>
        </authorList>
    </citation>
    <scope>NUCLEOTIDE SEQUENCE</scope>
    <source>
        <strain evidence="1">ECLA1</strain>
    </source>
</reference>
<accession>A0AAE0XZ58</accession>